<dbReference type="Proteomes" id="UP000245533">
    <property type="component" value="Unassembled WGS sequence"/>
</dbReference>
<dbReference type="PANTHER" id="PTHR33146:SF26">
    <property type="entry name" value="ENDONUCLEASE 4"/>
    <property type="match status" value="1"/>
</dbReference>
<keyword evidence="6" id="KW-0325">Glycoprotein</keyword>
<sequence length="262" mass="30167">MIQQHILLLMVSLLLVGSSTDNSGKWGQIGHYVTGEIAERHLTEQAREKVNSLLGDMTMARATVWMDDIRSDSSYDYTATWHWATIPDGLTYEQAEQEEAGDIIWALETLIAELKSGELSVAEEREKLMLVMHMIGDIHQPMHVGTGEDRGGNDVRLQWMGENSNLHRVWDSDIINSLQMSYSELARELDTATALQIEEWQNSSVRDWAYESMTYRDRIYDLPDNMRLSYPYRYENLDIAFRRLLQAGIRMAGVLNEIYGDR</sequence>
<evidence type="ECO:0000256" key="5">
    <source>
        <dbReference type="ARBA" id="ARBA00023157"/>
    </source>
</evidence>
<dbReference type="CDD" id="cd11010">
    <property type="entry name" value="S1-P1_nuclease"/>
    <property type="match status" value="1"/>
</dbReference>
<name>A0A316TZ03_9BACT</name>
<keyword evidence="1" id="KW-0540">Nuclease</keyword>
<comment type="caution">
    <text evidence="7">The sequence shown here is derived from an EMBL/GenBank/DDBJ whole genome shotgun (WGS) entry which is preliminary data.</text>
</comment>
<dbReference type="GO" id="GO:0016788">
    <property type="term" value="F:hydrolase activity, acting on ester bonds"/>
    <property type="evidence" value="ECO:0007669"/>
    <property type="project" value="InterPro"/>
</dbReference>
<dbReference type="GO" id="GO:0006308">
    <property type="term" value="P:DNA catabolic process"/>
    <property type="evidence" value="ECO:0007669"/>
    <property type="project" value="InterPro"/>
</dbReference>
<reference evidence="7 8" key="1">
    <citation type="submission" date="2018-05" db="EMBL/GenBank/DDBJ databases">
        <title>Rhodohalobacter halophilus gen. nov., sp. nov., a moderately halophilic member of the family Balneolaceae.</title>
        <authorList>
            <person name="Liu Z.-W."/>
        </authorList>
    </citation>
    <scope>NUCLEOTIDE SEQUENCE [LARGE SCALE GENOMIC DNA]</scope>
    <source>
        <strain evidence="7 8">8A47</strain>
    </source>
</reference>
<keyword evidence="4" id="KW-0378">Hydrolase</keyword>
<protein>
    <submittedName>
        <fullName evidence="7">S1/P1 Nuclease</fullName>
    </submittedName>
</protein>
<dbReference type="Pfam" id="PF02265">
    <property type="entry name" value="S1-P1_nuclease"/>
    <property type="match status" value="1"/>
</dbReference>
<gene>
    <name evidence="7" type="ORF">DDZ15_00465</name>
</gene>
<dbReference type="GO" id="GO:0004519">
    <property type="term" value="F:endonuclease activity"/>
    <property type="evidence" value="ECO:0007669"/>
    <property type="project" value="UniProtKB-KW"/>
</dbReference>
<dbReference type="Gene3D" id="1.10.575.10">
    <property type="entry name" value="P1 Nuclease"/>
    <property type="match status" value="1"/>
</dbReference>
<evidence type="ECO:0000313" key="7">
    <source>
        <dbReference type="EMBL" id="PWN08142.1"/>
    </source>
</evidence>
<keyword evidence="2" id="KW-0479">Metal-binding</keyword>
<accession>A0A316TZ03</accession>
<evidence type="ECO:0000256" key="4">
    <source>
        <dbReference type="ARBA" id="ARBA00022801"/>
    </source>
</evidence>
<evidence type="ECO:0000256" key="1">
    <source>
        <dbReference type="ARBA" id="ARBA00022722"/>
    </source>
</evidence>
<dbReference type="InterPro" id="IPR003154">
    <property type="entry name" value="S1/P1nuclease"/>
</dbReference>
<keyword evidence="5" id="KW-1015">Disulfide bond</keyword>
<dbReference type="PANTHER" id="PTHR33146">
    <property type="entry name" value="ENDONUCLEASE 4"/>
    <property type="match status" value="1"/>
</dbReference>
<dbReference type="EMBL" id="QGGB01000001">
    <property type="protein sequence ID" value="PWN08142.1"/>
    <property type="molecule type" value="Genomic_DNA"/>
</dbReference>
<dbReference type="RefSeq" id="WP_109643759.1">
    <property type="nucleotide sequence ID" value="NZ_QGGB01000001.1"/>
</dbReference>
<dbReference type="GO" id="GO:0046872">
    <property type="term" value="F:metal ion binding"/>
    <property type="evidence" value="ECO:0007669"/>
    <property type="project" value="UniProtKB-KW"/>
</dbReference>
<organism evidence="7 8">
    <name type="scientific">Rhodohalobacter mucosus</name>
    <dbReference type="NCBI Taxonomy" id="2079485"/>
    <lineage>
        <taxon>Bacteria</taxon>
        <taxon>Pseudomonadati</taxon>
        <taxon>Balneolota</taxon>
        <taxon>Balneolia</taxon>
        <taxon>Balneolales</taxon>
        <taxon>Balneolaceae</taxon>
        <taxon>Rhodohalobacter</taxon>
    </lineage>
</organism>
<dbReference type="InterPro" id="IPR008947">
    <property type="entry name" value="PLipase_C/P1_nuclease_dom_sf"/>
</dbReference>
<evidence type="ECO:0000256" key="2">
    <source>
        <dbReference type="ARBA" id="ARBA00022723"/>
    </source>
</evidence>
<dbReference type="GO" id="GO:0003676">
    <property type="term" value="F:nucleic acid binding"/>
    <property type="evidence" value="ECO:0007669"/>
    <property type="project" value="InterPro"/>
</dbReference>
<dbReference type="OrthoDB" id="267579at2"/>
<evidence type="ECO:0000313" key="8">
    <source>
        <dbReference type="Proteomes" id="UP000245533"/>
    </source>
</evidence>
<evidence type="ECO:0000256" key="6">
    <source>
        <dbReference type="ARBA" id="ARBA00023180"/>
    </source>
</evidence>
<keyword evidence="8" id="KW-1185">Reference proteome</keyword>
<proteinExistence type="predicted"/>
<dbReference type="AlphaFoldDB" id="A0A316TZ03"/>
<dbReference type="SUPFAM" id="SSF48537">
    <property type="entry name" value="Phospholipase C/P1 nuclease"/>
    <property type="match status" value="1"/>
</dbReference>
<keyword evidence="3" id="KW-0255">Endonuclease</keyword>
<evidence type="ECO:0000256" key="3">
    <source>
        <dbReference type="ARBA" id="ARBA00022759"/>
    </source>
</evidence>